<dbReference type="Proteomes" id="UP000198634">
    <property type="component" value="Unassembled WGS sequence"/>
</dbReference>
<evidence type="ECO:0000256" key="3">
    <source>
        <dbReference type="ARBA" id="ARBA00023186"/>
    </source>
</evidence>
<dbReference type="InterPro" id="IPR011419">
    <property type="entry name" value="ATP12_ATP_synth-F1-assembly"/>
</dbReference>
<protein>
    <submittedName>
        <fullName evidence="4">Chaperone required for the assembly of the F1-ATPase</fullName>
    </submittedName>
</protein>
<dbReference type="OrthoDB" id="9797825at2"/>
<reference evidence="4 5" key="1">
    <citation type="submission" date="2016-10" db="EMBL/GenBank/DDBJ databases">
        <authorList>
            <person name="de Groot N.N."/>
        </authorList>
    </citation>
    <scope>NUCLEOTIDE SEQUENCE [LARGE SCALE GENOMIC DNA]</scope>
    <source>
        <strain evidence="4 5">DSM 22007</strain>
    </source>
</reference>
<evidence type="ECO:0000256" key="1">
    <source>
        <dbReference type="ARBA" id="ARBA00008231"/>
    </source>
</evidence>
<sequence length="238" mass="26214">MSNWKAKRFWKEASVTEADDGFTVQLDGRPVRTPAKTLLVVPTRAMALAVADEWDAQEGEIKPQTMPVTRSANAALDKVAQQHDEVAALIADYGGTDLLCYRAPAPQELIARQAAAWDPILDWAEQSLGVRLICAEGVMHIAQDPEGQCVLQARVRAMDPFRLTAFHDLVSLSGSLVLGFAAVHDLLPPQQIWALSRIDELWQEEQWGADDEATALAETKQMAFLHAKSFHDLCAPAF</sequence>
<dbReference type="InterPro" id="IPR023335">
    <property type="entry name" value="ATP12_ortho_dom_sf"/>
</dbReference>
<dbReference type="EMBL" id="FOEP01000004">
    <property type="protein sequence ID" value="SEQ18379.1"/>
    <property type="molecule type" value="Genomic_DNA"/>
</dbReference>
<dbReference type="AlphaFoldDB" id="A0A1H9DY17"/>
<proteinExistence type="inferred from homology"/>
<dbReference type="PANTHER" id="PTHR21013">
    <property type="entry name" value="ATP SYNTHASE MITOCHONDRIAL F1 COMPLEX ASSEMBLY FACTOR 2/ATP12 PROTEIN, MITOCHONDRIAL PRECURSOR"/>
    <property type="match status" value="1"/>
</dbReference>
<gene>
    <name evidence="4" type="ORF">SAMN04488092_104326</name>
</gene>
<dbReference type="Pfam" id="PF07542">
    <property type="entry name" value="ATP12"/>
    <property type="match status" value="1"/>
</dbReference>
<keyword evidence="3" id="KW-0143">Chaperone</keyword>
<accession>A0A1H9DY17</accession>
<dbReference type="Gene3D" id="1.10.3580.10">
    <property type="entry name" value="ATP12 ATPase"/>
    <property type="match status" value="1"/>
</dbReference>
<keyword evidence="2" id="KW-0809">Transit peptide</keyword>
<evidence type="ECO:0000313" key="4">
    <source>
        <dbReference type="EMBL" id="SEQ18379.1"/>
    </source>
</evidence>
<dbReference type="InterPro" id="IPR042272">
    <property type="entry name" value="ATP12_ATP_synth-F1-assembly_N"/>
</dbReference>
<dbReference type="RefSeq" id="WP_090269396.1">
    <property type="nucleotide sequence ID" value="NZ_FOEP01000004.1"/>
</dbReference>
<evidence type="ECO:0000313" key="5">
    <source>
        <dbReference type="Proteomes" id="UP000198634"/>
    </source>
</evidence>
<dbReference type="PANTHER" id="PTHR21013:SF10">
    <property type="entry name" value="ATP SYNTHASE MITOCHONDRIAL F1 COMPLEX ASSEMBLY FACTOR 2"/>
    <property type="match status" value="1"/>
</dbReference>
<organism evidence="4 5">
    <name type="scientific">Thalassovita taeanensis</name>
    <dbReference type="NCBI Taxonomy" id="657014"/>
    <lineage>
        <taxon>Bacteria</taxon>
        <taxon>Pseudomonadati</taxon>
        <taxon>Pseudomonadota</taxon>
        <taxon>Alphaproteobacteria</taxon>
        <taxon>Rhodobacterales</taxon>
        <taxon>Roseobacteraceae</taxon>
        <taxon>Thalassovita</taxon>
    </lineage>
</organism>
<keyword evidence="5" id="KW-1185">Reference proteome</keyword>
<comment type="similarity">
    <text evidence="1">Belongs to the ATP12 family.</text>
</comment>
<evidence type="ECO:0000256" key="2">
    <source>
        <dbReference type="ARBA" id="ARBA00022946"/>
    </source>
</evidence>
<dbReference type="Gene3D" id="3.30.2180.10">
    <property type="entry name" value="ATP12-like"/>
    <property type="match status" value="1"/>
</dbReference>
<dbReference type="GO" id="GO:0043461">
    <property type="term" value="P:proton-transporting ATP synthase complex assembly"/>
    <property type="evidence" value="ECO:0007669"/>
    <property type="project" value="InterPro"/>
</dbReference>
<dbReference type="SUPFAM" id="SSF160909">
    <property type="entry name" value="ATP12-like"/>
    <property type="match status" value="1"/>
</dbReference>
<name>A0A1H9DY17_9RHOB</name>
<dbReference type="STRING" id="657014.SAMN04488092_104326"/>